<dbReference type="SUPFAM" id="SSF51735">
    <property type="entry name" value="NAD(P)-binding Rossmann-fold domains"/>
    <property type="match status" value="1"/>
</dbReference>
<dbReference type="FunFam" id="3.40.50.720:FF:000084">
    <property type="entry name" value="Short-chain dehydrogenase reductase"/>
    <property type="match status" value="1"/>
</dbReference>
<comment type="caution">
    <text evidence="3">The sequence shown here is derived from an EMBL/GenBank/DDBJ whole genome shotgun (WGS) entry which is preliminary data.</text>
</comment>
<proteinExistence type="inferred from homology"/>
<accession>A0A511D9V6</accession>
<dbReference type="AlphaFoldDB" id="A0A511D9V6"/>
<keyword evidence="4" id="KW-1185">Reference proteome</keyword>
<dbReference type="EMBL" id="BJVJ01000003">
    <property type="protein sequence ID" value="GEL21582.1"/>
    <property type="molecule type" value="Genomic_DNA"/>
</dbReference>
<dbReference type="Proteomes" id="UP000321685">
    <property type="component" value="Unassembled WGS sequence"/>
</dbReference>
<dbReference type="Pfam" id="PF13561">
    <property type="entry name" value="adh_short_C2"/>
    <property type="match status" value="1"/>
</dbReference>
<dbReference type="RefSeq" id="WP_147102321.1">
    <property type="nucleotide sequence ID" value="NZ_BJVJ01000003.1"/>
</dbReference>
<dbReference type="Gene3D" id="3.40.50.720">
    <property type="entry name" value="NAD(P)-binding Rossmann-like Domain"/>
    <property type="match status" value="1"/>
</dbReference>
<comment type="similarity">
    <text evidence="1">Belongs to the short-chain dehydrogenases/reductases (SDR) family.</text>
</comment>
<dbReference type="PANTHER" id="PTHR43639">
    <property type="entry name" value="OXIDOREDUCTASE, SHORT-CHAIN DEHYDROGENASE/REDUCTASE FAMILY (AFU_ORTHOLOGUE AFUA_5G02870)"/>
    <property type="match status" value="1"/>
</dbReference>
<name>A0A511D9V6_9PSEU</name>
<dbReference type="OrthoDB" id="9803333at2"/>
<dbReference type="PANTHER" id="PTHR43639:SF1">
    <property type="entry name" value="SHORT-CHAIN DEHYDROGENASE_REDUCTASE FAMILY PROTEIN"/>
    <property type="match status" value="1"/>
</dbReference>
<sequence>MSTRRVALVTGSARGIGRAIAERLAPDHDCVVHGRRDARAAAEVARSIEAQGGQALVVTADLADPAQVAGLAEATLGRFGRVDTLVANAAATAFRPLVDVTGRHSRLTFATVVDGLVELVHRLAPAMGAGGRILTIGGLDARFAQSGHGLLGGAKAALEALTRSWAVELGPRGVTANTIVPGPVLTDSLEAYLGGREDVRALLVDHTPVGRLCTPSDVADVAAFLVSPAAAMISGQVVTVDGGISAQGGPWGAMRDLW</sequence>
<reference evidence="3 4" key="1">
    <citation type="submission" date="2019-07" db="EMBL/GenBank/DDBJ databases">
        <title>Whole genome shotgun sequence of Pseudonocardia sulfidoxydans NBRC 16205.</title>
        <authorList>
            <person name="Hosoyama A."/>
            <person name="Uohara A."/>
            <person name="Ohji S."/>
            <person name="Ichikawa N."/>
        </authorList>
    </citation>
    <scope>NUCLEOTIDE SEQUENCE [LARGE SCALE GENOMIC DNA]</scope>
    <source>
        <strain evidence="3 4">NBRC 16205</strain>
    </source>
</reference>
<evidence type="ECO:0000313" key="4">
    <source>
        <dbReference type="Proteomes" id="UP000321685"/>
    </source>
</evidence>
<organism evidence="3 4">
    <name type="scientific">Pseudonocardia sulfidoxydans NBRC 16205</name>
    <dbReference type="NCBI Taxonomy" id="1223511"/>
    <lineage>
        <taxon>Bacteria</taxon>
        <taxon>Bacillati</taxon>
        <taxon>Actinomycetota</taxon>
        <taxon>Actinomycetes</taxon>
        <taxon>Pseudonocardiales</taxon>
        <taxon>Pseudonocardiaceae</taxon>
        <taxon>Pseudonocardia</taxon>
    </lineage>
</organism>
<dbReference type="InterPro" id="IPR002347">
    <property type="entry name" value="SDR_fam"/>
</dbReference>
<gene>
    <name evidence="3" type="ORF">PSU4_05360</name>
</gene>
<evidence type="ECO:0000313" key="3">
    <source>
        <dbReference type="EMBL" id="GEL21582.1"/>
    </source>
</evidence>
<dbReference type="GO" id="GO:0016491">
    <property type="term" value="F:oxidoreductase activity"/>
    <property type="evidence" value="ECO:0007669"/>
    <property type="project" value="UniProtKB-KW"/>
</dbReference>
<protein>
    <submittedName>
        <fullName evidence="3">3-ketoacyl-ACP reductase</fullName>
    </submittedName>
</protein>
<keyword evidence="2" id="KW-0560">Oxidoreductase</keyword>
<dbReference type="InterPro" id="IPR036291">
    <property type="entry name" value="NAD(P)-bd_dom_sf"/>
</dbReference>
<evidence type="ECO:0000256" key="1">
    <source>
        <dbReference type="ARBA" id="ARBA00006484"/>
    </source>
</evidence>
<evidence type="ECO:0000256" key="2">
    <source>
        <dbReference type="ARBA" id="ARBA00023002"/>
    </source>
</evidence>
<dbReference type="PRINTS" id="PR00081">
    <property type="entry name" value="GDHRDH"/>
</dbReference>